<dbReference type="Proteomes" id="UP000305948">
    <property type="component" value="Unassembled WGS sequence"/>
</dbReference>
<evidence type="ECO:0000313" key="1">
    <source>
        <dbReference type="EMBL" id="TFK56226.1"/>
    </source>
</evidence>
<evidence type="ECO:0000313" key="2">
    <source>
        <dbReference type="Proteomes" id="UP000305948"/>
    </source>
</evidence>
<organism evidence="1 2">
    <name type="scientific">Heliocybe sulcata</name>
    <dbReference type="NCBI Taxonomy" id="5364"/>
    <lineage>
        <taxon>Eukaryota</taxon>
        <taxon>Fungi</taxon>
        <taxon>Dikarya</taxon>
        <taxon>Basidiomycota</taxon>
        <taxon>Agaricomycotina</taxon>
        <taxon>Agaricomycetes</taxon>
        <taxon>Gloeophyllales</taxon>
        <taxon>Gloeophyllaceae</taxon>
        <taxon>Heliocybe</taxon>
    </lineage>
</organism>
<keyword evidence="2" id="KW-1185">Reference proteome</keyword>
<dbReference type="AlphaFoldDB" id="A0A5C3NIC3"/>
<name>A0A5C3NIC3_9AGAM</name>
<accession>A0A5C3NIC3</accession>
<dbReference type="OrthoDB" id="2205812at2759"/>
<protein>
    <recommendedName>
        <fullName evidence="3">Reverse transcriptase domain-containing protein</fullName>
    </recommendedName>
</protein>
<gene>
    <name evidence="1" type="ORF">OE88DRAFT_1621574</name>
</gene>
<reference evidence="1 2" key="1">
    <citation type="journal article" date="2019" name="Nat. Ecol. Evol.">
        <title>Megaphylogeny resolves global patterns of mushroom evolution.</title>
        <authorList>
            <person name="Varga T."/>
            <person name="Krizsan K."/>
            <person name="Foldi C."/>
            <person name="Dima B."/>
            <person name="Sanchez-Garcia M."/>
            <person name="Sanchez-Ramirez S."/>
            <person name="Szollosi G.J."/>
            <person name="Szarkandi J.G."/>
            <person name="Papp V."/>
            <person name="Albert L."/>
            <person name="Andreopoulos W."/>
            <person name="Angelini C."/>
            <person name="Antonin V."/>
            <person name="Barry K.W."/>
            <person name="Bougher N.L."/>
            <person name="Buchanan P."/>
            <person name="Buyck B."/>
            <person name="Bense V."/>
            <person name="Catcheside P."/>
            <person name="Chovatia M."/>
            <person name="Cooper J."/>
            <person name="Damon W."/>
            <person name="Desjardin D."/>
            <person name="Finy P."/>
            <person name="Geml J."/>
            <person name="Haridas S."/>
            <person name="Hughes K."/>
            <person name="Justo A."/>
            <person name="Karasinski D."/>
            <person name="Kautmanova I."/>
            <person name="Kiss B."/>
            <person name="Kocsube S."/>
            <person name="Kotiranta H."/>
            <person name="LaButti K.M."/>
            <person name="Lechner B.E."/>
            <person name="Liimatainen K."/>
            <person name="Lipzen A."/>
            <person name="Lukacs Z."/>
            <person name="Mihaltcheva S."/>
            <person name="Morgado L.N."/>
            <person name="Niskanen T."/>
            <person name="Noordeloos M.E."/>
            <person name="Ohm R.A."/>
            <person name="Ortiz-Santana B."/>
            <person name="Ovrebo C."/>
            <person name="Racz N."/>
            <person name="Riley R."/>
            <person name="Savchenko A."/>
            <person name="Shiryaev A."/>
            <person name="Soop K."/>
            <person name="Spirin V."/>
            <person name="Szebenyi C."/>
            <person name="Tomsovsky M."/>
            <person name="Tulloss R.E."/>
            <person name="Uehling J."/>
            <person name="Grigoriev I.V."/>
            <person name="Vagvolgyi C."/>
            <person name="Papp T."/>
            <person name="Martin F.M."/>
            <person name="Miettinen O."/>
            <person name="Hibbett D.S."/>
            <person name="Nagy L.G."/>
        </authorList>
    </citation>
    <scope>NUCLEOTIDE SEQUENCE [LARGE SCALE GENOMIC DNA]</scope>
    <source>
        <strain evidence="1 2">OMC1185</strain>
    </source>
</reference>
<sequence>MLRQSNLLGINIPGSANRLIATLFADDTTMYLSEYDDFYTLEALLSKWCQASRARFNINKTEIIPIGTSEYRKQVLTTRTLHPASTPIPQTIWILEDGQSVRILGTWVGNNASAVTPWLTILEKISSRLAIWETRHSDLVTRKHLVNQFIRATTQYLTAAQGMPDEITTRLQKTIGDFIWADHSSPLINRATLEHPVEEGGLGLVNLWHRNKSIQAVKLKLHLNLDDPAPWSPFMNAVMGKYVTAKAGDIQSWAKINTFLQSWDVPV</sequence>
<dbReference type="EMBL" id="ML213504">
    <property type="protein sequence ID" value="TFK56226.1"/>
    <property type="molecule type" value="Genomic_DNA"/>
</dbReference>
<proteinExistence type="predicted"/>
<dbReference type="STRING" id="5364.A0A5C3NIC3"/>
<evidence type="ECO:0008006" key="3">
    <source>
        <dbReference type="Google" id="ProtNLM"/>
    </source>
</evidence>